<dbReference type="AlphaFoldDB" id="X1G9Y2"/>
<dbReference type="Gene3D" id="1.50.10.100">
    <property type="entry name" value="Chondroitin AC/alginate lyase"/>
    <property type="match status" value="1"/>
</dbReference>
<sequence>MVNLYIMRKIIFVAFCLAFVWVSGKTYSQVSKDDIDKAIDLSSLKHPYLYFTEEEKPTLLNRIENDPESNDIFRRLEAEAKMLLHMPVDKKIPIQGKNTRAGWSEYDRDGKYARYYNSNRNNAFNLAFLYQMTG</sequence>
<dbReference type="EMBL" id="BARU01018228">
    <property type="protein sequence ID" value="GAH54012.1"/>
    <property type="molecule type" value="Genomic_DNA"/>
</dbReference>
<evidence type="ECO:0000313" key="1">
    <source>
        <dbReference type="EMBL" id="GAH54012.1"/>
    </source>
</evidence>
<dbReference type="InterPro" id="IPR008929">
    <property type="entry name" value="Chondroitin_lyas"/>
</dbReference>
<protein>
    <submittedName>
        <fullName evidence="1">Uncharacterized protein</fullName>
    </submittedName>
</protein>
<organism evidence="1">
    <name type="scientific">marine sediment metagenome</name>
    <dbReference type="NCBI Taxonomy" id="412755"/>
    <lineage>
        <taxon>unclassified sequences</taxon>
        <taxon>metagenomes</taxon>
        <taxon>ecological metagenomes</taxon>
    </lineage>
</organism>
<feature type="non-terminal residue" evidence="1">
    <location>
        <position position="134"/>
    </location>
</feature>
<accession>X1G9Y2</accession>
<reference evidence="1" key="1">
    <citation type="journal article" date="2014" name="Front. Microbiol.">
        <title>High frequency of phylogenetically diverse reductive dehalogenase-homologous genes in deep subseafloor sedimentary metagenomes.</title>
        <authorList>
            <person name="Kawai M."/>
            <person name="Futagami T."/>
            <person name="Toyoda A."/>
            <person name="Takaki Y."/>
            <person name="Nishi S."/>
            <person name="Hori S."/>
            <person name="Arai W."/>
            <person name="Tsubouchi T."/>
            <person name="Morono Y."/>
            <person name="Uchiyama I."/>
            <person name="Ito T."/>
            <person name="Fujiyama A."/>
            <person name="Inagaki F."/>
            <person name="Takami H."/>
        </authorList>
    </citation>
    <scope>NUCLEOTIDE SEQUENCE</scope>
    <source>
        <strain evidence="1">Expedition CK06-06</strain>
    </source>
</reference>
<proteinExistence type="predicted"/>
<name>X1G9Y2_9ZZZZ</name>
<gene>
    <name evidence="1" type="ORF">S03H2_30148</name>
</gene>
<comment type="caution">
    <text evidence="1">The sequence shown here is derived from an EMBL/GenBank/DDBJ whole genome shotgun (WGS) entry which is preliminary data.</text>
</comment>